<dbReference type="InterPro" id="IPR036852">
    <property type="entry name" value="Peptidase_S8/S53_dom_sf"/>
</dbReference>
<dbReference type="PANTHER" id="PTHR43399">
    <property type="entry name" value="SUBTILISIN-RELATED"/>
    <property type="match status" value="1"/>
</dbReference>
<dbReference type="KEGG" id="scor:J3U87_30750"/>
<dbReference type="GO" id="GO:0004252">
    <property type="term" value="F:serine-type endopeptidase activity"/>
    <property type="evidence" value="ECO:0007669"/>
    <property type="project" value="UniProtKB-UniRule"/>
</dbReference>
<evidence type="ECO:0000313" key="7">
    <source>
        <dbReference type="EMBL" id="QTD49984.1"/>
    </source>
</evidence>
<dbReference type="GO" id="GO:0006508">
    <property type="term" value="P:proteolysis"/>
    <property type="evidence" value="ECO:0007669"/>
    <property type="project" value="UniProtKB-KW"/>
</dbReference>
<dbReference type="Proteomes" id="UP000663929">
    <property type="component" value="Chromosome"/>
</dbReference>
<dbReference type="SUPFAM" id="SSF52743">
    <property type="entry name" value="Subtilisin-like"/>
    <property type="match status" value="1"/>
</dbReference>
<dbReference type="SUPFAM" id="SSF49785">
    <property type="entry name" value="Galactose-binding domain-like"/>
    <property type="match status" value="1"/>
</dbReference>
<dbReference type="AlphaFoldDB" id="A0A8A4TLA8"/>
<dbReference type="EMBL" id="CP071793">
    <property type="protein sequence ID" value="QTD49984.1"/>
    <property type="molecule type" value="Genomic_DNA"/>
</dbReference>
<proteinExistence type="inferred from homology"/>
<dbReference type="Gene3D" id="2.60.40.10">
    <property type="entry name" value="Immunoglobulins"/>
    <property type="match status" value="1"/>
</dbReference>
<dbReference type="InterPro" id="IPR008979">
    <property type="entry name" value="Galactose-bd-like_sf"/>
</dbReference>
<evidence type="ECO:0000256" key="2">
    <source>
        <dbReference type="ARBA" id="ARBA00022670"/>
    </source>
</evidence>
<dbReference type="InterPro" id="IPR013783">
    <property type="entry name" value="Ig-like_fold"/>
</dbReference>
<dbReference type="PROSITE" id="PS51892">
    <property type="entry name" value="SUBTILASE"/>
    <property type="match status" value="1"/>
</dbReference>
<reference evidence="7" key="1">
    <citation type="submission" date="2021-03" db="EMBL/GenBank/DDBJ databases">
        <title>Acanthopleuribacteraceae sp. M133.</title>
        <authorList>
            <person name="Wang G."/>
        </authorList>
    </citation>
    <scope>NUCLEOTIDE SEQUENCE</scope>
    <source>
        <strain evidence="7">M133</strain>
    </source>
</reference>
<keyword evidence="8" id="KW-1185">Reference proteome</keyword>
<organism evidence="7 8">
    <name type="scientific">Sulfidibacter corallicola</name>
    <dbReference type="NCBI Taxonomy" id="2818388"/>
    <lineage>
        <taxon>Bacteria</taxon>
        <taxon>Pseudomonadati</taxon>
        <taxon>Acidobacteriota</taxon>
        <taxon>Holophagae</taxon>
        <taxon>Acanthopleuribacterales</taxon>
        <taxon>Acanthopleuribacteraceae</taxon>
        <taxon>Sulfidibacter</taxon>
    </lineage>
</organism>
<keyword evidence="2 5" id="KW-0645">Protease</keyword>
<keyword evidence="3 5" id="KW-0378">Hydrolase</keyword>
<dbReference type="PRINTS" id="PR00723">
    <property type="entry name" value="SUBTILISIN"/>
</dbReference>
<comment type="similarity">
    <text evidence="1 5">Belongs to the peptidase S8 family.</text>
</comment>
<dbReference type="Gene3D" id="3.40.50.200">
    <property type="entry name" value="Peptidase S8/S53 domain"/>
    <property type="match status" value="1"/>
</dbReference>
<feature type="domain" description="Peptidase S8/S53" evidence="6">
    <location>
        <begin position="261"/>
        <end position="558"/>
    </location>
</feature>
<keyword evidence="4 5" id="KW-0720">Serine protease</keyword>
<evidence type="ECO:0000256" key="4">
    <source>
        <dbReference type="ARBA" id="ARBA00022825"/>
    </source>
</evidence>
<dbReference type="Pfam" id="PF00082">
    <property type="entry name" value="Peptidase_S8"/>
    <property type="match status" value="1"/>
</dbReference>
<feature type="active site" description="Charge relay system" evidence="5">
    <location>
        <position position="300"/>
    </location>
</feature>
<dbReference type="PANTHER" id="PTHR43399:SF4">
    <property type="entry name" value="CELL WALL-ASSOCIATED PROTEASE"/>
    <property type="match status" value="1"/>
</dbReference>
<protein>
    <submittedName>
        <fullName evidence="7">S8 family serine peptidase</fullName>
    </submittedName>
</protein>
<dbReference type="InterPro" id="IPR000209">
    <property type="entry name" value="Peptidase_S8/S53_dom"/>
</dbReference>
<feature type="active site" description="Charge relay system" evidence="5">
    <location>
        <position position="270"/>
    </location>
</feature>
<evidence type="ECO:0000256" key="1">
    <source>
        <dbReference type="ARBA" id="ARBA00011073"/>
    </source>
</evidence>
<dbReference type="InterPro" id="IPR015500">
    <property type="entry name" value="Peptidase_S8_subtilisin-rel"/>
</dbReference>
<dbReference type="InterPro" id="IPR051048">
    <property type="entry name" value="Peptidase_S8/S53_subtilisin"/>
</dbReference>
<evidence type="ECO:0000256" key="3">
    <source>
        <dbReference type="ARBA" id="ARBA00022801"/>
    </source>
</evidence>
<gene>
    <name evidence="7" type="ORF">J3U87_30750</name>
</gene>
<feature type="active site" description="Charge relay system" evidence="5">
    <location>
        <position position="492"/>
    </location>
</feature>
<evidence type="ECO:0000259" key="6">
    <source>
        <dbReference type="Pfam" id="PF00082"/>
    </source>
</evidence>
<evidence type="ECO:0000256" key="5">
    <source>
        <dbReference type="PROSITE-ProRule" id="PRU01240"/>
    </source>
</evidence>
<accession>A0A8A4TLA8</accession>
<dbReference type="PROSITE" id="PS00138">
    <property type="entry name" value="SUBTILASE_SER"/>
    <property type="match status" value="1"/>
</dbReference>
<evidence type="ECO:0000313" key="8">
    <source>
        <dbReference type="Proteomes" id="UP000663929"/>
    </source>
</evidence>
<dbReference type="Gene3D" id="2.60.120.380">
    <property type="match status" value="1"/>
</dbReference>
<name>A0A8A4TLA8_SULCO</name>
<dbReference type="InterPro" id="IPR023828">
    <property type="entry name" value="Peptidase_S8_Ser-AS"/>
</dbReference>
<dbReference type="RefSeq" id="WP_237379615.1">
    <property type="nucleotide sequence ID" value="NZ_CP071793.1"/>
</dbReference>
<sequence>MTAHISPSHPLDRPITSTKSTCCRLFALALCILGLPGLTQSTAPKPGSYVLDLGGHRFDPLEGTPAPHEQVSAKAETGPDLHLVQLQGATRPQWLETLKNNGLHPLRYIAPHAYVVWNERGGEARTASLPFVRWSGPFHSGYRLLPEWRTELERAASAEVVLLVYRAIRAETVGRRLVQLGGTVNQVRKVGRMWHSIRATLPASSMVSAAAIPGVYTLQPVARDGGNRGELTAQIVAGNVNQSDLADPGYAAWLATLGLSGDGIAIASVDTGMDQLHGDLSGRVLPCTGETCGEEKFSHHGTQTAGIAAGDGSQGVLDGDDFNRGLGVAPGASLIEFFYLFKETNLCCRDISLLTREAVRNGAIISNNSWGPSPTPRGYDSDTLEADIAVRDADPEALGDQPLHYVLSIANGNGGTSSQGTPDEGKNLITVGATVAQANTGQQMGTATRDISDRSAHGPCLDGRHLPNLVAPGCYVDSPRTGDTYGFMCGTSAASPHVSGAAALFIERYRAHPDNAGGQDPSPALTKAALLVSATSLAGNQDADGQVMGQPFDSKQGWGRLNLAALLDPGVAVVYFDQETIFRESNVTWRTPMTVDQPGEPVRVMLVWTDAAGHGLGGTTPAWNNDLDLRVRVAGETFSGNQFDENGWTPPGTAPDTRHNTEGVFLETVAGDFDIDVLAVDINSDGLPNLPGFLDQDFAVVCWNCRKRPIFDMIPRANKTTACAADQAHFNLDLLALNGFDQTVTLEVSGLPKGLSAQFDNAQVTPPAAVTLTISQTDAVAPGTYPFSVSAEGGNWSENIALSLELVAEPPPAAHPGEPQPDAQDIHLRPRFTWQAAALAESYRIEVALDAAFEQMVLSESTEDLFFLSNQVLEPDTAYFWRIRPSNACGDGPVGDTSTFRTRTRKPLLLVDDDDDFPDVRAAYTDVLDALHQPYEVWDTQNSTTEPDAGTLAAYELVIWFSGDAVDGVEPKAGPLPTNEAAIVSFLESGGMFWLITQDYVYDLGGPTHDQPTPFMRDYLGLASVNPEVEHERIEGTEAPWAELGSLPLDYPFINFSDDLTATESARVSVVGDQGGAGLVLETETWRTLFWAFPFEAMVFERRVQVMRNLLSSLGFRHDCASVEEFESLFTLWPEPLDVLDLITCEASY</sequence>